<proteinExistence type="predicted"/>
<name>A0A9N8DBV3_9STRA</name>
<dbReference type="AlphaFoldDB" id="A0A9N8DBV3"/>
<comment type="caution">
    <text evidence="3">The sequence shown here is derived from an EMBL/GenBank/DDBJ whole genome shotgun (WGS) entry which is preliminary data.</text>
</comment>
<evidence type="ECO:0000256" key="1">
    <source>
        <dbReference type="SAM" id="SignalP"/>
    </source>
</evidence>
<evidence type="ECO:0000259" key="2">
    <source>
        <dbReference type="PROSITE" id="PS51233"/>
    </source>
</evidence>
<accession>A0A9N8DBV3</accession>
<feature type="chain" id="PRO_5040488101" description="VWFD domain-containing protein" evidence="1">
    <location>
        <begin position="19"/>
        <end position="337"/>
    </location>
</feature>
<gene>
    <name evidence="3" type="ORF">SEMRO_77_G041850.1</name>
</gene>
<reference evidence="3" key="1">
    <citation type="submission" date="2020-06" db="EMBL/GenBank/DDBJ databases">
        <authorList>
            <consortium name="Plant Systems Biology data submission"/>
        </authorList>
    </citation>
    <scope>NUCLEOTIDE SEQUENCE</scope>
    <source>
        <strain evidence="3">D6</strain>
    </source>
</reference>
<sequence>MKFSILLTLMAFLSQASAEEPTPGGLQLDPSKLNDLIADKTAQPPASQDKPIDDTGTLKDQVLDVLNKGKVNEKNSAATQGDPHFLMWNGRRYDFHGGCDLVFLDNPDYNHGQGLRIVIRTKIVHWWSYVQTAVVQIGNDTLEVKGGVAHKEYYVNGKPGPHEEHSKAMPFTIAGHKVRFRVKSKTQFQFKIFLEDDQNIVIRSVKDFLKVDVQNHKKATFGTSRGLLGSYEDGLMLARDGATILEDANEFGQEWQVRSDEPMLFHSVEGVQHPQACTIPNAEQKDQRRRLIEEAVLISYDEAAKACMTEAGTDLIECINDVMITGDADMAGAYSDE</sequence>
<dbReference type="InterPro" id="IPR001846">
    <property type="entry name" value="VWF_type-D"/>
</dbReference>
<keyword evidence="1" id="KW-0732">Signal</keyword>
<protein>
    <recommendedName>
        <fullName evidence="2">VWFD domain-containing protein</fullName>
    </recommendedName>
</protein>
<evidence type="ECO:0000313" key="4">
    <source>
        <dbReference type="Proteomes" id="UP001153069"/>
    </source>
</evidence>
<dbReference type="OrthoDB" id="6236007at2759"/>
<dbReference type="EMBL" id="CAICTM010000076">
    <property type="protein sequence ID" value="CAB9500148.1"/>
    <property type="molecule type" value="Genomic_DNA"/>
</dbReference>
<feature type="signal peptide" evidence="1">
    <location>
        <begin position="1"/>
        <end position="18"/>
    </location>
</feature>
<organism evidence="3 4">
    <name type="scientific">Seminavis robusta</name>
    <dbReference type="NCBI Taxonomy" id="568900"/>
    <lineage>
        <taxon>Eukaryota</taxon>
        <taxon>Sar</taxon>
        <taxon>Stramenopiles</taxon>
        <taxon>Ochrophyta</taxon>
        <taxon>Bacillariophyta</taxon>
        <taxon>Bacillariophyceae</taxon>
        <taxon>Bacillariophycidae</taxon>
        <taxon>Naviculales</taxon>
        <taxon>Naviculaceae</taxon>
        <taxon>Seminavis</taxon>
    </lineage>
</organism>
<dbReference type="PROSITE" id="PS51233">
    <property type="entry name" value="VWFD"/>
    <property type="match status" value="1"/>
</dbReference>
<feature type="domain" description="VWFD" evidence="2">
    <location>
        <begin position="75"/>
        <end position="264"/>
    </location>
</feature>
<evidence type="ECO:0000313" key="3">
    <source>
        <dbReference type="EMBL" id="CAB9500148.1"/>
    </source>
</evidence>
<dbReference type="Proteomes" id="UP001153069">
    <property type="component" value="Unassembled WGS sequence"/>
</dbReference>
<keyword evidence="4" id="KW-1185">Reference proteome</keyword>